<comment type="caution">
    <text evidence="1">The sequence shown here is derived from an EMBL/GenBank/DDBJ whole genome shotgun (WGS) entry which is preliminary data.</text>
</comment>
<sequence length="192" mass="21823">MKATGGRSERGSQEADWRWWVTSWWCEQWWWPAEFGGGGLIDQGERKPRLTHLYVMIQVEINHQQDLDVFLLVDLGGSDEGPVMGLEEDYPQNQNSNVNSPHDSSIILVTQEQDDNSNQIMLADQHVDKDDIDNHTPSKNNNGNNSDIYLTGVQHKGLFCSQLIPILLRLTPSSAAFFSQEFFSDSTRILCN</sequence>
<evidence type="ECO:0000313" key="1">
    <source>
        <dbReference type="EMBL" id="KAI3811406.1"/>
    </source>
</evidence>
<keyword evidence="2" id="KW-1185">Reference proteome</keyword>
<organism evidence="1 2">
    <name type="scientific">Smallanthus sonchifolius</name>
    <dbReference type="NCBI Taxonomy" id="185202"/>
    <lineage>
        <taxon>Eukaryota</taxon>
        <taxon>Viridiplantae</taxon>
        <taxon>Streptophyta</taxon>
        <taxon>Embryophyta</taxon>
        <taxon>Tracheophyta</taxon>
        <taxon>Spermatophyta</taxon>
        <taxon>Magnoliopsida</taxon>
        <taxon>eudicotyledons</taxon>
        <taxon>Gunneridae</taxon>
        <taxon>Pentapetalae</taxon>
        <taxon>asterids</taxon>
        <taxon>campanulids</taxon>
        <taxon>Asterales</taxon>
        <taxon>Asteraceae</taxon>
        <taxon>Asteroideae</taxon>
        <taxon>Heliantheae alliance</taxon>
        <taxon>Millerieae</taxon>
        <taxon>Smallanthus</taxon>
    </lineage>
</organism>
<accession>A0ACB9IV95</accession>
<evidence type="ECO:0000313" key="2">
    <source>
        <dbReference type="Proteomes" id="UP001056120"/>
    </source>
</evidence>
<proteinExistence type="predicted"/>
<name>A0ACB9IV95_9ASTR</name>
<dbReference type="Proteomes" id="UP001056120">
    <property type="component" value="Linkage Group LG07"/>
</dbReference>
<reference evidence="2" key="1">
    <citation type="journal article" date="2022" name="Mol. Ecol. Resour.">
        <title>The genomes of chicory, endive, great burdock and yacon provide insights into Asteraceae palaeo-polyploidization history and plant inulin production.</title>
        <authorList>
            <person name="Fan W."/>
            <person name="Wang S."/>
            <person name="Wang H."/>
            <person name="Wang A."/>
            <person name="Jiang F."/>
            <person name="Liu H."/>
            <person name="Zhao H."/>
            <person name="Xu D."/>
            <person name="Zhang Y."/>
        </authorList>
    </citation>
    <scope>NUCLEOTIDE SEQUENCE [LARGE SCALE GENOMIC DNA]</scope>
    <source>
        <strain evidence="2">cv. Yunnan</strain>
    </source>
</reference>
<reference evidence="1 2" key="2">
    <citation type="journal article" date="2022" name="Mol. Ecol. Resour.">
        <title>The genomes of chicory, endive, great burdock and yacon provide insights into Asteraceae paleo-polyploidization history and plant inulin production.</title>
        <authorList>
            <person name="Fan W."/>
            <person name="Wang S."/>
            <person name="Wang H."/>
            <person name="Wang A."/>
            <person name="Jiang F."/>
            <person name="Liu H."/>
            <person name="Zhao H."/>
            <person name="Xu D."/>
            <person name="Zhang Y."/>
        </authorList>
    </citation>
    <scope>NUCLEOTIDE SEQUENCE [LARGE SCALE GENOMIC DNA]</scope>
    <source>
        <strain evidence="2">cv. Yunnan</strain>
        <tissue evidence="1">Leaves</tissue>
    </source>
</reference>
<dbReference type="EMBL" id="CM042024">
    <property type="protein sequence ID" value="KAI3811406.1"/>
    <property type="molecule type" value="Genomic_DNA"/>
</dbReference>
<protein>
    <submittedName>
        <fullName evidence="1">Uncharacterized protein</fullName>
    </submittedName>
</protein>
<gene>
    <name evidence="1" type="ORF">L1987_21128</name>
</gene>